<name>A0AAD5TV29_9FUNG</name>
<accession>A0AAD5TV29</accession>
<dbReference type="AlphaFoldDB" id="A0AAD5TV29"/>
<evidence type="ECO:0000313" key="3">
    <source>
        <dbReference type="Proteomes" id="UP001212152"/>
    </source>
</evidence>
<keyword evidence="3" id="KW-1185">Reference proteome</keyword>
<reference evidence="2" key="1">
    <citation type="submission" date="2020-05" db="EMBL/GenBank/DDBJ databases">
        <title>Phylogenomic resolution of chytrid fungi.</title>
        <authorList>
            <person name="Stajich J.E."/>
            <person name="Amses K."/>
            <person name="Simmons R."/>
            <person name="Seto K."/>
            <person name="Myers J."/>
            <person name="Bonds A."/>
            <person name="Quandt C.A."/>
            <person name="Barry K."/>
            <person name="Liu P."/>
            <person name="Grigoriev I."/>
            <person name="Longcore J.E."/>
            <person name="James T.Y."/>
        </authorList>
    </citation>
    <scope>NUCLEOTIDE SEQUENCE</scope>
    <source>
        <strain evidence="2">JEL0379</strain>
    </source>
</reference>
<proteinExistence type="predicted"/>
<feature type="domain" description="F-box" evidence="1">
    <location>
        <begin position="46"/>
        <end position="85"/>
    </location>
</feature>
<gene>
    <name evidence="2" type="ORF">HDU87_000192</name>
</gene>
<dbReference type="SUPFAM" id="SSF81383">
    <property type="entry name" value="F-box domain"/>
    <property type="match status" value="1"/>
</dbReference>
<evidence type="ECO:0000259" key="1">
    <source>
        <dbReference type="Pfam" id="PF12937"/>
    </source>
</evidence>
<sequence length="597" mass="67157">MRTSQLSLAALAPAHPGALIRNGAAQKHYLGAADSDVVAHVVDHTCLPTEVWSRIFSFLDISLGAQAPLRFSQVSKSWNRVANDPHSRVALFIRNYGRKLALFGAFKYHRAALTVPVAKQLRNASSALPRFLVQLVDKEYHRTDRGRRGVSVPLYVFFIQEGYHLYGNDAGFKEDDVARFERLLYTGPVASPDHDTDAAASAVESIRVLLDKFGYLPVRGIGSPIDETLFLLSKLDITLIPKLVSNGLDIAGVNDQVLERVLWRADVTDEYLQTYLNNGFTLTKTAIQKGLQIARQSTLDVLAKHVSQEVLTECAKNAVIDMFGPSAGRGWHWIPESVDFIIQTFNIDEETIRTALYTHPKSPRLTNGGRPEFPATRCYMKTNPCPVWRWVLRTYGPHHEFTRACYDDALSRAAADRDLHLLHDEFLEAGVRFYPRHVKILACRLLHRDMTANALHLLQALREQVADDRDAGLLFDSERDEWLQAIRAEVVDNDEWSHRMRTTQLEGGARGGAYRISRPPDDALRFLDESKEFLAELLPPVPTIATVVVRNSPTGRRGSGGATMTRSPSMRSWVKRMGVWWKEQCERGVWGVVDNVV</sequence>
<dbReference type="Pfam" id="PF12937">
    <property type="entry name" value="F-box-like"/>
    <property type="match status" value="1"/>
</dbReference>
<protein>
    <recommendedName>
        <fullName evidence="1">F-box domain-containing protein</fullName>
    </recommendedName>
</protein>
<evidence type="ECO:0000313" key="2">
    <source>
        <dbReference type="EMBL" id="KAJ3185569.1"/>
    </source>
</evidence>
<organism evidence="2 3">
    <name type="scientific">Geranomyces variabilis</name>
    <dbReference type="NCBI Taxonomy" id="109894"/>
    <lineage>
        <taxon>Eukaryota</taxon>
        <taxon>Fungi</taxon>
        <taxon>Fungi incertae sedis</taxon>
        <taxon>Chytridiomycota</taxon>
        <taxon>Chytridiomycota incertae sedis</taxon>
        <taxon>Chytridiomycetes</taxon>
        <taxon>Spizellomycetales</taxon>
        <taxon>Powellomycetaceae</taxon>
        <taxon>Geranomyces</taxon>
    </lineage>
</organism>
<dbReference type="InterPro" id="IPR036047">
    <property type="entry name" value="F-box-like_dom_sf"/>
</dbReference>
<dbReference type="Proteomes" id="UP001212152">
    <property type="component" value="Unassembled WGS sequence"/>
</dbReference>
<comment type="caution">
    <text evidence="2">The sequence shown here is derived from an EMBL/GenBank/DDBJ whole genome shotgun (WGS) entry which is preliminary data.</text>
</comment>
<dbReference type="EMBL" id="JADGJQ010000001">
    <property type="protein sequence ID" value="KAJ3185569.1"/>
    <property type="molecule type" value="Genomic_DNA"/>
</dbReference>
<dbReference type="Gene3D" id="1.20.1280.50">
    <property type="match status" value="1"/>
</dbReference>
<dbReference type="InterPro" id="IPR001810">
    <property type="entry name" value="F-box_dom"/>
</dbReference>